<evidence type="ECO:0000256" key="2">
    <source>
        <dbReference type="ARBA" id="ARBA00011032"/>
    </source>
</evidence>
<dbReference type="Gene3D" id="1.10.569.10">
    <property type="entry name" value="Aldehyde Ferredoxin Oxidoreductase Protein, subunit A, domain 2"/>
    <property type="match status" value="1"/>
</dbReference>
<dbReference type="EMBL" id="JAOSHN010000012">
    <property type="protein sequence ID" value="MCU7380647.1"/>
    <property type="molecule type" value="Genomic_DNA"/>
</dbReference>
<protein>
    <submittedName>
        <fullName evidence="10">Aldehyde ferredoxin oxidoreductase family protein</fullName>
    </submittedName>
</protein>
<comment type="cofactor">
    <cofactor evidence="1">
        <name>[4Fe-4S] cluster</name>
        <dbReference type="ChEBI" id="CHEBI:49883"/>
    </cofactor>
</comment>
<dbReference type="GO" id="GO:0051539">
    <property type="term" value="F:4 iron, 4 sulfur cluster binding"/>
    <property type="evidence" value="ECO:0007669"/>
    <property type="project" value="UniProtKB-KW"/>
</dbReference>
<dbReference type="Pfam" id="PF01314">
    <property type="entry name" value="AFOR_C"/>
    <property type="match status" value="1"/>
</dbReference>
<name>A0A9J6QYU4_9FIRM</name>
<gene>
    <name evidence="10" type="ORF">OBO34_20240</name>
</gene>
<comment type="similarity">
    <text evidence="2">Belongs to the AOR/FOR family.</text>
</comment>
<comment type="cofactor">
    <cofactor evidence="8">
        <name>tungstopterin</name>
        <dbReference type="ChEBI" id="CHEBI:30402"/>
    </cofactor>
</comment>
<sequence length="593" mass="65184">MTENKTMLGYQNKVLRIDLTKKGVSFEPLRMDFARKYVGSKGLAIRYMYEELAPGIDPLGPENKLFLTTGPLTGTPVPCSGKLSVAAKSPATGTMNDCSIGGHVGIRLKFAGYDMVIFEGKLDKPGYVLIDDGKIRFMDASDLWGLGSHEAESILSKKYGTEYSIMSIGPAGENLNIMSCINSDYYRQAGRGGIGAVMGSKNMKAIVIRGTGGVKVNDIENTTKRIVELLRENVVTEDNDFIYHDGTTAFLEACNDGGILPWKNFSDATDEKWTEYNGDVLKKYRVGKRGCGSCGLGCGNFLKIGDAICEGPEYESISVAGPNAGIRDPEKIVKFNEVADNMGLDTISAGDTIIWAMEMTEKGIHDFGIKFGEADKMIHYLELIAKNEGVGKDLALGTKRASEKFGGTEFAMQVKGLEYPQYEPRGSWAMSVSYAVSDRGACHMRSYAPNLEVFEAAAPPYTGENKGQLVYDLAEFNAIKFSLCICDFWGSITYEIMAELLTMVTGTEWTVEDMSKIGRRVINIGRAFNQREGFDRKNDTVPKRVVTEALQNGPAKGQVIPQEVFDDMLSQYYEVMGWDENGMMPEELIASLL</sequence>
<reference evidence="10" key="1">
    <citation type="submission" date="2022-09" db="EMBL/GenBank/DDBJ databases">
        <title>Culturomic study of gut microbiota in children with autism spectrum disorder.</title>
        <authorList>
            <person name="Efimov B.A."/>
            <person name="Chaplin A.V."/>
            <person name="Sokolova S.R."/>
            <person name="Pikina A.P."/>
            <person name="Korzhanova M."/>
            <person name="Belova V."/>
            <person name="Korostin D."/>
        </authorList>
    </citation>
    <scope>NUCLEOTIDE SEQUENCE</scope>
    <source>
        <strain evidence="10">ASD5510</strain>
    </source>
</reference>
<evidence type="ECO:0000313" key="11">
    <source>
        <dbReference type="Proteomes" id="UP001065549"/>
    </source>
</evidence>
<dbReference type="InterPro" id="IPR051919">
    <property type="entry name" value="W-dependent_AOR"/>
</dbReference>
<keyword evidence="5" id="KW-0560">Oxidoreductase</keyword>
<dbReference type="GO" id="GO:0009055">
    <property type="term" value="F:electron transfer activity"/>
    <property type="evidence" value="ECO:0007669"/>
    <property type="project" value="InterPro"/>
</dbReference>
<evidence type="ECO:0000256" key="4">
    <source>
        <dbReference type="ARBA" id="ARBA00022723"/>
    </source>
</evidence>
<dbReference type="InterPro" id="IPR001203">
    <property type="entry name" value="OxRdtase_Ald_Fedxn_C"/>
</dbReference>
<keyword evidence="11" id="KW-1185">Reference proteome</keyword>
<dbReference type="GO" id="GO:0046872">
    <property type="term" value="F:metal ion binding"/>
    <property type="evidence" value="ECO:0007669"/>
    <property type="project" value="UniProtKB-KW"/>
</dbReference>
<dbReference type="InterPro" id="IPR036021">
    <property type="entry name" value="Tungsten_al_ferr_oxy-like_C"/>
</dbReference>
<evidence type="ECO:0000256" key="1">
    <source>
        <dbReference type="ARBA" id="ARBA00001966"/>
    </source>
</evidence>
<comment type="caution">
    <text evidence="10">The sequence shown here is derived from an EMBL/GenBank/DDBJ whole genome shotgun (WGS) entry which is preliminary data.</text>
</comment>
<keyword evidence="4" id="KW-0479">Metal-binding</keyword>
<dbReference type="Gene3D" id="1.10.599.10">
    <property type="entry name" value="Aldehyde Ferredoxin Oxidoreductase Protein, subunit A, domain 3"/>
    <property type="match status" value="1"/>
</dbReference>
<dbReference type="Gene3D" id="3.60.9.10">
    <property type="entry name" value="Aldehyde ferredoxin oxidoreductase, N-terminal domain"/>
    <property type="match status" value="1"/>
</dbReference>
<evidence type="ECO:0000256" key="8">
    <source>
        <dbReference type="ARBA" id="ARBA00049934"/>
    </source>
</evidence>
<dbReference type="InterPro" id="IPR013985">
    <property type="entry name" value="Ald_Fedxn_OxRdtase_dom3"/>
</dbReference>
<dbReference type="InterPro" id="IPR036503">
    <property type="entry name" value="Ald_Fedxn_OxRdtase_N_sf"/>
</dbReference>
<dbReference type="RefSeq" id="WP_148397535.1">
    <property type="nucleotide sequence ID" value="NZ_JAJAGH010000009.1"/>
</dbReference>
<dbReference type="PANTHER" id="PTHR30038">
    <property type="entry name" value="ALDEHYDE FERREDOXIN OXIDOREDUCTASE"/>
    <property type="match status" value="1"/>
</dbReference>
<dbReference type="SMART" id="SM00790">
    <property type="entry name" value="AFOR_N"/>
    <property type="match status" value="1"/>
</dbReference>
<dbReference type="GO" id="GO:0016625">
    <property type="term" value="F:oxidoreductase activity, acting on the aldehyde or oxo group of donors, iron-sulfur protein as acceptor"/>
    <property type="evidence" value="ECO:0007669"/>
    <property type="project" value="InterPro"/>
</dbReference>
<accession>A0A9J6QYU4</accession>
<dbReference type="SUPFAM" id="SSF56228">
    <property type="entry name" value="Aldehyde ferredoxin oxidoreductase, N-terminal domain"/>
    <property type="match status" value="1"/>
</dbReference>
<dbReference type="AlphaFoldDB" id="A0A9J6QYU4"/>
<dbReference type="InterPro" id="IPR013984">
    <property type="entry name" value="Ald_Fedxn_OxRdtase_dom2"/>
</dbReference>
<keyword evidence="6" id="KW-0408">Iron</keyword>
<organism evidence="10 11">
    <name type="scientific">Hominibacterium faecale</name>
    <dbReference type="NCBI Taxonomy" id="2839743"/>
    <lineage>
        <taxon>Bacteria</taxon>
        <taxon>Bacillati</taxon>
        <taxon>Bacillota</taxon>
        <taxon>Clostridia</taxon>
        <taxon>Peptostreptococcales</taxon>
        <taxon>Anaerovoracaceae</taxon>
        <taxon>Hominibacterium</taxon>
    </lineage>
</organism>
<evidence type="ECO:0000256" key="5">
    <source>
        <dbReference type="ARBA" id="ARBA00023002"/>
    </source>
</evidence>
<proteinExistence type="inferred from homology"/>
<dbReference type="PANTHER" id="PTHR30038:SF0">
    <property type="entry name" value="TUNGSTEN-CONTAINING ALDEHYDE FERREDOXIN OXIDOREDUCTASE"/>
    <property type="match status" value="1"/>
</dbReference>
<dbReference type="Proteomes" id="UP001065549">
    <property type="component" value="Unassembled WGS sequence"/>
</dbReference>
<evidence type="ECO:0000256" key="3">
    <source>
        <dbReference type="ARBA" id="ARBA00022485"/>
    </source>
</evidence>
<evidence type="ECO:0000259" key="9">
    <source>
        <dbReference type="SMART" id="SM00790"/>
    </source>
</evidence>
<evidence type="ECO:0000256" key="7">
    <source>
        <dbReference type="ARBA" id="ARBA00023014"/>
    </source>
</evidence>
<dbReference type="InterPro" id="IPR013983">
    <property type="entry name" value="Ald_Fedxn_OxRdtase_N"/>
</dbReference>
<keyword evidence="7" id="KW-0411">Iron-sulfur</keyword>
<keyword evidence="3" id="KW-0004">4Fe-4S</keyword>
<dbReference type="SUPFAM" id="SSF48310">
    <property type="entry name" value="Aldehyde ferredoxin oxidoreductase, C-terminal domains"/>
    <property type="match status" value="1"/>
</dbReference>
<evidence type="ECO:0000256" key="6">
    <source>
        <dbReference type="ARBA" id="ARBA00023004"/>
    </source>
</evidence>
<feature type="domain" description="Aldehyde ferredoxin oxidoreductase N-terminal" evidence="9">
    <location>
        <begin position="10"/>
        <end position="212"/>
    </location>
</feature>
<dbReference type="Pfam" id="PF02730">
    <property type="entry name" value="AFOR_N"/>
    <property type="match status" value="1"/>
</dbReference>
<evidence type="ECO:0000313" key="10">
    <source>
        <dbReference type="EMBL" id="MCU7380647.1"/>
    </source>
</evidence>